<dbReference type="InterPro" id="IPR058240">
    <property type="entry name" value="rSAM_sf"/>
</dbReference>
<proteinExistence type="inferred from homology"/>
<dbReference type="InterPro" id="IPR006638">
    <property type="entry name" value="Elp3/MiaA/NifB-like_rSAM"/>
</dbReference>
<dbReference type="Pfam" id="PF04055">
    <property type="entry name" value="Radical_SAM"/>
    <property type="match status" value="1"/>
</dbReference>
<dbReference type="Pfam" id="PF23613">
    <property type="entry name" value="ELP3_N"/>
    <property type="match status" value="1"/>
</dbReference>
<dbReference type="CDD" id="cd04301">
    <property type="entry name" value="NAT_SF"/>
    <property type="match status" value="1"/>
</dbReference>
<comment type="pathway">
    <text evidence="1">tRNA modification.</text>
</comment>
<evidence type="ECO:0000256" key="8">
    <source>
        <dbReference type="ARBA" id="ARBA00022723"/>
    </source>
</evidence>
<dbReference type="NCBIfam" id="TIGR01211">
    <property type="entry name" value="ELP3"/>
    <property type="match status" value="1"/>
</dbReference>
<dbReference type="GO" id="GO:0002926">
    <property type="term" value="P:tRNA wobble base 5-methoxycarbonylmethyl-2-thiouridinylation"/>
    <property type="evidence" value="ECO:0007669"/>
    <property type="project" value="TreeGrafter"/>
</dbReference>
<dbReference type="InterPro" id="IPR032432">
    <property type="entry name" value="Radical_SAM_C"/>
</dbReference>
<keyword evidence="4" id="KW-0820">tRNA-binding</keyword>
<dbReference type="Proteomes" id="UP000033116">
    <property type="component" value="Chromosome"/>
</dbReference>
<feature type="binding site" evidence="15">
    <location>
        <position position="123"/>
    </location>
    <ligand>
        <name>[4Fe-4S] cluster</name>
        <dbReference type="ChEBI" id="CHEBI:49883"/>
        <note>4Fe-4S-S-AdoMet</note>
    </ligand>
</feature>
<keyword evidence="8 15" id="KW-0479">Metal-binding</keyword>
<dbReference type="InterPro" id="IPR056591">
    <property type="entry name" value="ELP3-like_N"/>
</dbReference>
<dbReference type="GO" id="GO:0106261">
    <property type="term" value="F:tRNA uridine(34) acetyltransferase activity"/>
    <property type="evidence" value="ECO:0007669"/>
    <property type="project" value="UniProtKB-EC"/>
</dbReference>
<dbReference type="GO" id="GO:0046872">
    <property type="term" value="F:metal ion binding"/>
    <property type="evidence" value="ECO:0007669"/>
    <property type="project" value="UniProtKB-KW"/>
</dbReference>
<evidence type="ECO:0000256" key="1">
    <source>
        <dbReference type="ARBA" id="ARBA00005217"/>
    </source>
</evidence>
<dbReference type="SFLD" id="SFLDF00344">
    <property type="entry name" value="ELP3-like"/>
    <property type="match status" value="1"/>
</dbReference>
<dbReference type="PIRSF" id="PIRSF005669">
    <property type="entry name" value="Hist_AcTrfase_ELP3"/>
    <property type="match status" value="1"/>
</dbReference>
<dbReference type="EC" id="2.3.1.311" evidence="13"/>
<dbReference type="InterPro" id="IPR007197">
    <property type="entry name" value="rSAM"/>
</dbReference>
<evidence type="ECO:0000256" key="9">
    <source>
        <dbReference type="ARBA" id="ARBA00022884"/>
    </source>
</evidence>
<dbReference type="CDD" id="cd01335">
    <property type="entry name" value="Radical_SAM"/>
    <property type="match status" value="1"/>
</dbReference>
<evidence type="ECO:0000256" key="12">
    <source>
        <dbReference type="ARBA" id="ARBA00023315"/>
    </source>
</evidence>
<sequence length="581" mass="66290">MNPSLEPDYKFRLRISVADANERAWNMTLKTEFEMKEADYNRACRNILEKVLAGEIKDEDQLNKVKKDVSKLYHLASLPRNGDIIMQGTPEEQALIKEFLRRKPVRTISGVAVIAVMTSPAPCPHGVCLPCPGGPNSSFKSPQSYMGREPAAMRAIQHEFDPYSQVQSRLSQLKEIGHDVEKVELIVMGGTFSARSLDYQEWFTKRCLEAMNDFTGMEWRDKAWTIGKSLPYVPLEEVQKANETADIRNVGITFETRPDWAREEHVDEFLRLGGTKVELGVQSVYDFVLSRMQRGHGVAEIVRANRVLRDSAFKVGFHMMPHLPGADSELDLRGFKKLFDDQRFRPDYLKIYPTLVTEGTPLYRMWKSGEYQALSDEEAAELVADIKAVLPKWVRLQRIQRDIPAHQIFAGVRKSNLRQLAEEKLREKGGKCRCIRCREVGHNSLKGRRINEKDIELTVESYEACNGKEHFIAFEDLSADVLIGFTRLRFPAEPHREELQGSALIRELHVYGSMVPVGKGAKQKEWQHRGYGKELIEHAEKTASESGYSKLSIISGIGAREYYRKLGYDLDGVYMSKALKD</sequence>
<dbReference type="EMBL" id="CP009511">
    <property type="protein sequence ID" value="AKB62561.1"/>
    <property type="molecule type" value="Genomic_DNA"/>
</dbReference>
<dbReference type="Gene3D" id="3.40.630.30">
    <property type="match status" value="1"/>
</dbReference>
<dbReference type="SFLD" id="SFLDS00029">
    <property type="entry name" value="Radical_SAM"/>
    <property type="match status" value="1"/>
</dbReference>
<feature type="binding site" evidence="15">
    <location>
        <position position="131"/>
    </location>
    <ligand>
        <name>[4Fe-4S] cluster</name>
        <dbReference type="ChEBI" id="CHEBI:49883"/>
        <note>4Fe-4S-S-AdoMet</note>
    </ligand>
</feature>
<evidence type="ECO:0000259" key="16">
    <source>
        <dbReference type="PROSITE" id="PS51186"/>
    </source>
</evidence>
<evidence type="ECO:0000256" key="4">
    <source>
        <dbReference type="ARBA" id="ARBA00022555"/>
    </source>
</evidence>
<organism evidence="17 18">
    <name type="scientific">Methanosarcina mazei SarPi</name>
    <dbReference type="NCBI Taxonomy" id="1434115"/>
    <lineage>
        <taxon>Archaea</taxon>
        <taxon>Methanobacteriati</taxon>
        <taxon>Methanobacteriota</taxon>
        <taxon>Stenosarchaea group</taxon>
        <taxon>Methanomicrobia</taxon>
        <taxon>Methanosarcinales</taxon>
        <taxon>Methanosarcinaceae</taxon>
        <taxon>Methanosarcina</taxon>
    </lineage>
</organism>
<dbReference type="SFLD" id="SFLDG01086">
    <property type="entry name" value="elongater_protein-like"/>
    <property type="match status" value="1"/>
</dbReference>
<feature type="binding site" evidence="15">
    <location>
        <position position="128"/>
    </location>
    <ligand>
        <name>[4Fe-4S] cluster</name>
        <dbReference type="ChEBI" id="CHEBI:49883"/>
        <note>4Fe-4S-S-AdoMet</note>
    </ligand>
</feature>
<keyword evidence="5 17" id="KW-0808">Transferase</keyword>
<dbReference type="SUPFAM" id="SSF55729">
    <property type="entry name" value="Acyl-CoA N-acyltransferases (Nat)"/>
    <property type="match status" value="1"/>
</dbReference>
<dbReference type="GO" id="GO:0051539">
    <property type="term" value="F:4 iron, 4 sulfur cluster binding"/>
    <property type="evidence" value="ECO:0007669"/>
    <property type="project" value="UniProtKB-KW"/>
</dbReference>
<evidence type="ECO:0000256" key="6">
    <source>
        <dbReference type="ARBA" id="ARBA00022691"/>
    </source>
</evidence>
<evidence type="ECO:0000256" key="2">
    <source>
        <dbReference type="ARBA" id="ARBA00005494"/>
    </source>
</evidence>
<evidence type="ECO:0000256" key="5">
    <source>
        <dbReference type="ARBA" id="ARBA00022679"/>
    </source>
</evidence>
<evidence type="ECO:0000313" key="18">
    <source>
        <dbReference type="Proteomes" id="UP000033116"/>
    </source>
</evidence>
<evidence type="ECO:0000256" key="7">
    <source>
        <dbReference type="ARBA" id="ARBA00022694"/>
    </source>
</evidence>
<dbReference type="InterPro" id="IPR000182">
    <property type="entry name" value="GNAT_dom"/>
</dbReference>
<dbReference type="InterPro" id="IPR039661">
    <property type="entry name" value="ELP3"/>
</dbReference>
<keyword evidence="6" id="KW-0949">S-adenosyl-L-methionine</keyword>
<dbReference type="Pfam" id="PF16199">
    <property type="entry name" value="Radical_SAM_C"/>
    <property type="match status" value="1"/>
</dbReference>
<dbReference type="AlphaFoldDB" id="A0A0E3LSY1"/>
<dbReference type="Gene3D" id="3.30.750.200">
    <property type="match status" value="1"/>
</dbReference>
<dbReference type="PATRIC" id="fig|1434115.4.peg.3283"/>
<dbReference type="FunFam" id="3.40.630.30:FF:000211">
    <property type="entry name" value="Histone acetyltransferase Elp3 homolog"/>
    <property type="match status" value="1"/>
</dbReference>
<comment type="catalytic activity">
    <reaction evidence="14">
        <text>uridine(34) in tRNA + acetyl-CoA + S-adenosyl-L-methionine + H2O = 5-(carboxymethyl)uridine(34) in tRNA + 5'-deoxyadenosine + L-methionine + CoA + 2 H(+)</text>
        <dbReference type="Rhea" id="RHEA:61020"/>
        <dbReference type="Rhea" id="RHEA-COMP:10407"/>
        <dbReference type="Rhea" id="RHEA-COMP:11727"/>
        <dbReference type="ChEBI" id="CHEBI:15377"/>
        <dbReference type="ChEBI" id="CHEBI:15378"/>
        <dbReference type="ChEBI" id="CHEBI:17319"/>
        <dbReference type="ChEBI" id="CHEBI:57287"/>
        <dbReference type="ChEBI" id="CHEBI:57288"/>
        <dbReference type="ChEBI" id="CHEBI:57844"/>
        <dbReference type="ChEBI" id="CHEBI:59789"/>
        <dbReference type="ChEBI" id="CHEBI:65315"/>
        <dbReference type="ChEBI" id="CHEBI:74882"/>
        <dbReference type="EC" id="2.3.1.311"/>
    </reaction>
    <physiologicalReaction direction="left-to-right" evidence="14">
        <dbReference type="Rhea" id="RHEA:61021"/>
    </physiologicalReaction>
</comment>
<evidence type="ECO:0000256" key="14">
    <source>
        <dbReference type="ARBA" id="ARBA00047372"/>
    </source>
</evidence>
<comment type="cofactor">
    <cofactor evidence="15">
        <name>[4Fe-4S] cluster</name>
        <dbReference type="ChEBI" id="CHEBI:49883"/>
    </cofactor>
    <text evidence="15">Binds 1 [4Fe-4S] cluster. The cluster is coordinated with 3 cysteines and an exchangeable S-adenosyl-L-methionine.</text>
</comment>
<evidence type="ECO:0000256" key="10">
    <source>
        <dbReference type="ARBA" id="ARBA00023004"/>
    </source>
</evidence>
<comment type="similarity">
    <text evidence="2">Belongs to the ELP3 family.</text>
</comment>
<evidence type="ECO:0000256" key="3">
    <source>
        <dbReference type="ARBA" id="ARBA00022485"/>
    </source>
</evidence>
<dbReference type="InterPro" id="IPR016181">
    <property type="entry name" value="Acyl_CoA_acyltransferase"/>
</dbReference>
<keyword evidence="10 15" id="KW-0408">Iron</keyword>
<dbReference type="HOGENOM" id="CLU_025983_2_1_2"/>
<dbReference type="GO" id="GO:0005737">
    <property type="term" value="C:cytoplasm"/>
    <property type="evidence" value="ECO:0007669"/>
    <property type="project" value="TreeGrafter"/>
</dbReference>
<keyword evidence="12" id="KW-0012">Acyltransferase</keyword>
<keyword evidence="3" id="KW-0004">4Fe-4S</keyword>
<evidence type="ECO:0000256" key="15">
    <source>
        <dbReference type="PIRSR" id="PIRSR005669-1"/>
    </source>
</evidence>
<accession>A0A0E3LSY1</accession>
<feature type="domain" description="N-acetyltransferase" evidence="16">
    <location>
        <begin position="445"/>
        <end position="581"/>
    </location>
</feature>
<keyword evidence="11 15" id="KW-0411">Iron-sulfur</keyword>
<dbReference type="PANTHER" id="PTHR11135">
    <property type="entry name" value="HISTONE ACETYLTRANSFERASE-RELATED"/>
    <property type="match status" value="1"/>
</dbReference>
<evidence type="ECO:0000256" key="13">
    <source>
        <dbReference type="ARBA" id="ARBA00044771"/>
    </source>
</evidence>
<dbReference type="Pfam" id="PF00583">
    <property type="entry name" value="Acetyltransf_1"/>
    <property type="match status" value="1"/>
</dbReference>
<dbReference type="PANTHER" id="PTHR11135:SF7">
    <property type="entry name" value="TRNA URIDINE(34) ACETYLTRANSFERASE"/>
    <property type="match status" value="1"/>
</dbReference>
<dbReference type="SUPFAM" id="SSF102114">
    <property type="entry name" value="Radical SAM enzymes"/>
    <property type="match status" value="1"/>
</dbReference>
<name>A0A0E3LSY1_METMZ</name>
<reference evidence="17 18" key="1">
    <citation type="submission" date="2014-07" db="EMBL/GenBank/DDBJ databases">
        <title>Methanogenic archaea and the global carbon cycle.</title>
        <authorList>
            <person name="Henriksen J.R."/>
            <person name="Luke J."/>
            <person name="Reinhart S."/>
            <person name="Benedict M.N."/>
            <person name="Youngblut N.D."/>
            <person name="Metcalf M.E."/>
            <person name="Whitaker R.J."/>
            <person name="Metcalf W.W."/>
        </authorList>
    </citation>
    <scope>NUCLEOTIDE SEQUENCE [LARGE SCALE GENOMIC DNA]</scope>
    <source>
        <strain evidence="17 18">SarPi</strain>
    </source>
</reference>
<keyword evidence="7" id="KW-0819">tRNA processing</keyword>
<dbReference type="InterPro" id="IPR034687">
    <property type="entry name" value="ELP3-like"/>
</dbReference>
<keyword evidence="9" id="KW-0694">RNA-binding</keyword>
<dbReference type="GO" id="GO:0000049">
    <property type="term" value="F:tRNA binding"/>
    <property type="evidence" value="ECO:0007669"/>
    <property type="project" value="UniProtKB-KW"/>
</dbReference>
<dbReference type="PROSITE" id="PS51186">
    <property type="entry name" value="GNAT"/>
    <property type="match status" value="1"/>
</dbReference>
<protein>
    <recommendedName>
        <fullName evidence="13">tRNA carboxymethyluridine synthase</fullName>
        <ecNumber evidence="13">2.3.1.311</ecNumber>
    </recommendedName>
</protein>
<evidence type="ECO:0000313" key="17">
    <source>
        <dbReference type="EMBL" id="AKB62561.1"/>
    </source>
</evidence>
<dbReference type="SMART" id="SM00729">
    <property type="entry name" value="Elp3"/>
    <property type="match status" value="1"/>
</dbReference>
<gene>
    <name evidence="17" type="ORF">MSMAP_2576</name>
</gene>
<evidence type="ECO:0000256" key="11">
    <source>
        <dbReference type="ARBA" id="ARBA00023014"/>
    </source>
</evidence>